<keyword evidence="1 4" id="KW-0489">Methyltransferase</keyword>
<evidence type="ECO:0000313" key="7">
    <source>
        <dbReference type="Proteomes" id="UP001596267"/>
    </source>
</evidence>
<dbReference type="CDD" id="cd02440">
    <property type="entry name" value="AdoMet_MTases"/>
    <property type="match status" value="1"/>
</dbReference>
<proteinExistence type="inferred from homology"/>
<evidence type="ECO:0000256" key="1">
    <source>
        <dbReference type="ARBA" id="ARBA00022603"/>
    </source>
</evidence>
<feature type="domain" description="Ribosomal RNA adenine methylase transferase N-terminal" evidence="5">
    <location>
        <begin position="33"/>
        <end position="159"/>
    </location>
</feature>
<keyword evidence="2 4" id="KW-0808">Transferase</keyword>
<gene>
    <name evidence="6" type="ORF">ACFP7A_00365</name>
</gene>
<dbReference type="Gene3D" id="3.40.50.150">
    <property type="entry name" value="Vaccinia Virus protein VP39"/>
    <property type="match status" value="1"/>
</dbReference>
<feature type="binding site" evidence="4">
    <location>
        <position position="96"/>
    </location>
    <ligand>
        <name>S-adenosyl-L-methionine</name>
        <dbReference type="ChEBI" id="CHEBI:59789"/>
    </ligand>
</feature>
<dbReference type="PANTHER" id="PTHR43861:SF1">
    <property type="entry name" value="TRANS-ACONITATE 2-METHYLTRANSFERASE"/>
    <property type="match status" value="1"/>
</dbReference>
<evidence type="ECO:0000259" key="5">
    <source>
        <dbReference type="SMART" id="SM00650"/>
    </source>
</evidence>
<dbReference type="InterPro" id="IPR020598">
    <property type="entry name" value="rRNA_Ade_methylase_Trfase_N"/>
</dbReference>
<dbReference type="EMBL" id="JBHSTQ010000001">
    <property type="protein sequence ID" value="MFC6385041.1"/>
    <property type="molecule type" value="Genomic_DNA"/>
</dbReference>
<keyword evidence="7" id="KW-1185">Reference proteome</keyword>
<name>A0ABW1W9J4_9BACL</name>
<dbReference type="SUPFAM" id="SSF53335">
    <property type="entry name" value="S-adenosyl-L-methionine-dependent methyltransferases"/>
    <property type="match status" value="1"/>
</dbReference>
<accession>A0ABW1W9J4</accession>
<dbReference type="Proteomes" id="UP001596267">
    <property type="component" value="Unassembled WGS sequence"/>
</dbReference>
<evidence type="ECO:0000313" key="6">
    <source>
        <dbReference type="EMBL" id="MFC6385041.1"/>
    </source>
</evidence>
<sequence length="212" mass="24481">MGREFIGTFEKWAEVYDQTVAGGDQEYQEVFKNYHSILEQVSAHAKGHVLEFGVGTGNLTQILIDHGLSVVGIEPSEKMREKAKEKIAGITLIDGDFLDFPIPDHPIDTIVSSFAFHHLTDDEKEEAIEKYSRLLSINGRIVFADTLYDNEIEKIKVHQWAKKNGFSHLLKDLRTEYYPLRQTLYTAFRKHHLVPYFKQLNKFAWLIIADKK</sequence>
<comment type="similarity">
    <text evidence="4">Belongs to the methyltransferase superfamily. YrrT family.</text>
</comment>
<dbReference type="RefSeq" id="WP_253053832.1">
    <property type="nucleotide sequence ID" value="NZ_JAMXWN010000005.1"/>
</dbReference>
<dbReference type="Pfam" id="PF13649">
    <property type="entry name" value="Methyltransf_25"/>
    <property type="match status" value="1"/>
</dbReference>
<comment type="function">
    <text evidence="4">Could be a S-adenosyl-L-methionine-dependent methyltransferase.</text>
</comment>
<evidence type="ECO:0000256" key="4">
    <source>
        <dbReference type="HAMAP-Rule" id="MF_02100"/>
    </source>
</evidence>
<dbReference type="InterPro" id="IPR041698">
    <property type="entry name" value="Methyltransf_25"/>
</dbReference>
<dbReference type="GO" id="GO:0032259">
    <property type="term" value="P:methylation"/>
    <property type="evidence" value="ECO:0007669"/>
    <property type="project" value="UniProtKB-KW"/>
</dbReference>
<evidence type="ECO:0000256" key="2">
    <source>
        <dbReference type="ARBA" id="ARBA00022679"/>
    </source>
</evidence>
<dbReference type="HAMAP" id="MF_02100">
    <property type="entry name" value="Methyltr_YrrT"/>
    <property type="match status" value="1"/>
</dbReference>
<protein>
    <recommendedName>
        <fullName evidence="4">Uncharacterized methyltransferase ACFP7A_00365</fullName>
        <ecNumber evidence="4">2.1.1.-</ecNumber>
    </recommendedName>
</protein>
<dbReference type="SMART" id="SM00650">
    <property type="entry name" value="rADc"/>
    <property type="match status" value="1"/>
</dbReference>
<dbReference type="InterPro" id="IPR023553">
    <property type="entry name" value="Uncharacterised_MeTfrase_YrrT"/>
</dbReference>
<feature type="binding site" evidence="4">
    <location>
        <position position="74"/>
    </location>
    <ligand>
        <name>S-adenosyl-L-methionine</name>
        <dbReference type="ChEBI" id="CHEBI:59789"/>
    </ligand>
</feature>
<dbReference type="InterPro" id="IPR029063">
    <property type="entry name" value="SAM-dependent_MTases_sf"/>
</dbReference>
<evidence type="ECO:0000256" key="3">
    <source>
        <dbReference type="ARBA" id="ARBA00022691"/>
    </source>
</evidence>
<organism evidence="6 7">
    <name type="scientific">Sporolactobacillus kofuensis</name>
    <dbReference type="NCBI Taxonomy" id="269672"/>
    <lineage>
        <taxon>Bacteria</taxon>
        <taxon>Bacillati</taxon>
        <taxon>Bacillota</taxon>
        <taxon>Bacilli</taxon>
        <taxon>Bacillales</taxon>
        <taxon>Sporolactobacillaceae</taxon>
        <taxon>Sporolactobacillus</taxon>
    </lineage>
</organism>
<dbReference type="GO" id="GO:0008168">
    <property type="term" value="F:methyltransferase activity"/>
    <property type="evidence" value="ECO:0007669"/>
    <property type="project" value="UniProtKB-KW"/>
</dbReference>
<dbReference type="PANTHER" id="PTHR43861">
    <property type="entry name" value="TRANS-ACONITATE 2-METHYLTRANSFERASE-RELATED"/>
    <property type="match status" value="1"/>
</dbReference>
<keyword evidence="3 4" id="KW-0949">S-adenosyl-L-methionine</keyword>
<comment type="caution">
    <text evidence="6">The sequence shown here is derived from an EMBL/GenBank/DDBJ whole genome shotgun (WGS) entry which is preliminary data.</text>
</comment>
<reference evidence="7" key="1">
    <citation type="journal article" date="2019" name="Int. J. Syst. Evol. Microbiol.">
        <title>The Global Catalogue of Microorganisms (GCM) 10K type strain sequencing project: providing services to taxonomists for standard genome sequencing and annotation.</title>
        <authorList>
            <consortium name="The Broad Institute Genomics Platform"/>
            <consortium name="The Broad Institute Genome Sequencing Center for Infectious Disease"/>
            <person name="Wu L."/>
            <person name="Ma J."/>
        </authorList>
    </citation>
    <scope>NUCLEOTIDE SEQUENCE [LARGE SCALE GENOMIC DNA]</scope>
    <source>
        <strain evidence="7">CCUG 42001</strain>
    </source>
</reference>
<dbReference type="EC" id="2.1.1.-" evidence="4"/>
<feature type="binding site" evidence="4">
    <location>
        <position position="53"/>
    </location>
    <ligand>
        <name>S-adenosyl-L-methionine</name>
        <dbReference type="ChEBI" id="CHEBI:59789"/>
    </ligand>
</feature>